<comment type="caution">
    <text evidence="2">The sequence shown here is derived from an EMBL/GenBank/DDBJ whole genome shotgun (WGS) entry which is preliminary data.</text>
</comment>
<proteinExistence type="predicted"/>
<name>A0AAW1KK27_POPJA</name>
<dbReference type="Proteomes" id="UP001458880">
    <property type="component" value="Unassembled WGS sequence"/>
</dbReference>
<accession>A0AAW1KK27</accession>
<evidence type="ECO:0000256" key="1">
    <source>
        <dbReference type="SAM" id="Coils"/>
    </source>
</evidence>
<feature type="coiled-coil region" evidence="1">
    <location>
        <begin position="19"/>
        <end position="101"/>
    </location>
</feature>
<organism evidence="2 3">
    <name type="scientific">Popillia japonica</name>
    <name type="common">Japanese beetle</name>
    <dbReference type="NCBI Taxonomy" id="7064"/>
    <lineage>
        <taxon>Eukaryota</taxon>
        <taxon>Metazoa</taxon>
        <taxon>Ecdysozoa</taxon>
        <taxon>Arthropoda</taxon>
        <taxon>Hexapoda</taxon>
        <taxon>Insecta</taxon>
        <taxon>Pterygota</taxon>
        <taxon>Neoptera</taxon>
        <taxon>Endopterygota</taxon>
        <taxon>Coleoptera</taxon>
        <taxon>Polyphaga</taxon>
        <taxon>Scarabaeiformia</taxon>
        <taxon>Scarabaeidae</taxon>
        <taxon>Rutelinae</taxon>
        <taxon>Popillia</taxon>
    </lineage>
</organism>
<dbReference type="AlphaFoldDB" id="A0AAW1KK27"/>
<keyword evidence="1" id="KW-0175">Coiled coil</keyword>
<gene>
    <name evidence="2" type="ORF">QE152_g22501</name>
</gene>
<evidence type="ECO:0000313" key="3">
    <source>
        <dbReference type="Proteomes" id="UP001458880"/>
    </source>
</evidence>
<evidence type="ECO:0000313" key="2">
    <source>
        <dbReference type="EMBL" id="KAK9719654.1"/>
    </source>
</evidence>
<protein>
    <submittedName>
        <fullName evidence="2">Uncharacterized protein</fullName>
    </submittedName>
</protein>
<dbReference type="EMBL" id="JASPKY010000217">
    <property type="protein sequence ID" value="KAK9719654.1"/>
    <property type="molecule type" value="Genomic_DNA"/>
</dbReference>
<reference evidence="2 3" key="1">
    <citation type="journal article" date="2024" name="BMC Genomics">
        <title>De novo assembly and annotation of Popillia japonica's genome with initial clues to its potential as an invasive pest.</title>
        <authorList>
            <person name="Cucini C."/>
            <person name="Boschi S."/>
            <person name="Funari R."/>
            <person name="Cardaioli E."/>
            <person name="Iannotti N."/>
            <person name="Marturano G."/>
            <person name="Paoli F."/>
            <person name="Bruttini M."/>
            <person name="Carapelli A."/>
            <person name="Frati F."/>
            <person name="Nardi F."/>
        </authorList>
    </citation>
    <scope>NUCLEOTIDE SEQUENCE [LARGE SCALE GENOMIC DNA]</scope>
    <source>
        <strain evidence="2">DMR45628</strain>
    </source>
</reference>
<keyword evidence="3" id="KW-1185">Reference proteome</keyword>
<sequence length="235" mass="28053">MEELKRLILSTSADLKKEIKNNFDQTAKINEDLKNLREEMRVKNNFDQTAKINEDLKNLREEMRVREVEMRKEKELWNQEKNELTERVKRLEEKLEHQEKKTKRNNIVIAGMNIDEKLNTKQMVEEYIKKELDLSPSIVDAYAIGKRPIIVVKLDKWEDKLSIMKSKNKLKGKNVYIDNDYTRNESAAQAAIRKRAREERQNGNQVKVAYRKIMINGQWYKWDNDKNNLQADTKN</sequence>